<dbReference type="Gene3D" id="2.30.40.10">
    <property type="entry name" value="Urease, subunit C, domain 1"/>
    <property type="match status" value="1"/>
</dbReference>
<protein>
    <submittedName>
        <fullName evidence="2">Amidohydrolase</fullName>
    </submittedName>
</protein>
<dbReference type="EMBL" id="CP101462">
    <property type="protein sequence ID" value="UTT43997.1"/>
    <property type="molecule type" value="Genomic_DNA"/>
</dbReference>
<dbReference type="SUPFAM" id="SSF51338">
    <property type="entry name" value="Composite domain of metallo-dependent hydrolases"/>
    <property type="match status" value="1"/>
</dbReference>
<dbReference type="Pfam" id="PF07969">
    <property type="entry name" value="Amidohydro_3"/>
    <property type="match status" value="1"/>
</dbReference>
<dbReference type="PANTHER" id="PTHR22642">
    <property type="entry name" value="IMIDAZOLONEPROPIONASE"/>
    <property type="match status" value="1"/>
</dbReference>
<dbReference type="PANTHER" id="PTHR22642:SF2">
    <property type="entry name" value="PROTEIN LONG AFTER FAR-RED 3"/>
    <property type="match status" value="1"/>
</dbReference>
<dbReference type="Gene3D" id="3.10.310.70">
    <property type="match status" value="1"/>
</dbReference>
<evidence type="ECO:0000313" key="3">
    <source>
        <dbReference type="Proteomes" id="UP001060325"/>
    </source>
</evidence>
<dbReference type="Proteomes" id="UP001060325">
    <property type="component" value="Chromosome"/>
</dbReference>
<dbReference type="InterPro" id="IPR013108">
    <property type="entry name" value="Amidohydro_3"/>
</dbReference>
<keyword evidence="3" id="KW-1185">Reference proteome</keyword>
<evidence type="ECO:0000313" key="2">
    <source>
        <dbReference type="EMBL" id="UTT43997.1"/>
    </source>
</evidence>
<dbReference type="RefSeq" id="WP_255178309.1">
    <property type="nucleotide sequence ID" value="NZ_CP101462.1"/>
</dbReference>
<dbReference type="InterPro" id="IPR033932">
    <property type="entry name" value="YtcJ-like"/>
</dbReference>
<organism evidence="2 3">
    <name type="scientific">Exiguobacterium aurantiacum</name>
    <dbReference type="NCBI Taxonomy" id="33987"/>
    <lineage>
        <taxon>Bacteria</taxon>
        <taxon>Bacillati</taxon>
        <taxon>Bacillota</taxon>
        <taxon>Bacilli</taxon>
        <taxon>Bacillales</taxon>
        <taxon>Bacillales Family XII. Incertae Sedis</taxon>
        <taxon>Exiguobacterium</taxon>
    </lineage>
</organism>
<dbReference type="InterPro" id="IPR032466">
    <property type="entry name" value="Metal_Hydrolase"/>
</dbReference>
<dbReference type="InterPro" id="IPR011059">
    <property type="entry name" value="Metal-dep_hydrolase_composite"/>
</dbReference>
<feature type="domain" description="Amidohydrolase 3" evidence="1">
    <location>
        <begin position="49"/>
        <end position="519"/>
    </location>
</feature>
<proteinExistence type="predicted"/>
<dbReference type="SUPFAM" id="SSF51556">
    <property type="entry name" value="Metallo-dependent hydrolases"/>
    <property type="match status" value="1"/>
</dbReference>
<gene>
    <name evidence="2" type="ORF">NMQ00_05720</name>
</gene>
<reference evidence="2" key="1">
    <citation type="submission" date="2022-07" db="EMBL/GenBank/DDBJ databases">
        <title>Complete genome of CX2.</title>
        <authorList>
            <person name="Cao G."/>
        </authorList>
    </citation>
    <scope>NUCLEOTIDE SEQUENCE</scope>
    <source>
        <strain evidence="2">CX2</strain>
    </source>
</reference>
<dbReference type="Gene3D" id="3.20.20.140">
    <property type="entry name" value="Metal-dependent hydrolases"/>
    <property type="match status" value="1"/>
</dbReference>
<dbReference type="CDD" id="cd01300">
    <property type="entry name" value="YtcJ_like"/>
    <property type="match status" value="1"/>
</dbReference>
<evidence type="ECO:0000259" key="1">
    <source>
        <dbReference type="Pfam" id="PF07969"/>
    </source>
</evidence>
<name>A0ABY5FS20_9BACL</name>
<accession>A0ABY5FS20</accession>
<sequence>MGTLWVNGKIYTMNKEHEQTRAMYVEHGRILKMGEEGHLRRTYAGRIKQIVNLEGKSVYPAFTDSHIHLIGYGEALDRIDATETTNLQALLESMKQKDGSDRSDEWLVAEGFNDRLLGEMPTREMIDAVIPDRPVVLKRVCRHVAVINSKGLERLGLIHHTVIEGGKLGRDADGKLNGVLYDAALDLLHKELGGNRDKNVASLHRAIDSLFAHGIVGAHTEDLFYHGDPLETIQAYEDVLADIPFHAHLLVHEQVVDQLIRHDALAKRPRFDFGAMKLFVDGSFGGRTALLSEPYTDEPGQRGIEVHRPDHLEALVKKARSYGMNVAAHVIGDAAAEQFITLLEKYPAKRGSRDRIIHASLLNDALLKRVQALPVLIDAQPIFLSDDMNLLFDRLGNDRVDNAYRFKSMVDTGALVLGGSDAPISSVDVRKGLYGAVTRQSFEESGALNPPERLSMYEALRSFTYAPRVATGTHGRDGLLIQSYNATFTVWEEDFFELRGRDILDNRLVMTVVEGTPVYEADVVNA</sequence>